<evidence type="ECO:0000313" key="3">
    <source>
        <dbReference type="Proteomes" id="UP001500141"/>
    </source>
</evidence>
<feature type="chain" id="PRO_5046223021" description="Lipoprotein" evidence="1">
    <location>
        <begin position="18"/>
        <end position="351"/>
    </location>
</feature>
<keyword evidence="3" id="KW-1185">Reference proteome</keyword>
<evidence type="ECO:0008006" key="4">
    <source>
        <dbReference type="Google" id="ProtNLM"/>
    </source>
</evidence>
<gene>
    <name evidence="2" type="ORF">GCM10023230_21390</name>
</gene>
<dbReference type="Proteomes" id="UP001500141">
    <property type="component" value="Unassembled WGS sequence"/>
</dbReference>
<name>A0ABP9A1G1_9FLAO</name>
<organism evidence="2 3">
    <name type="scientific">Flavobacterium hankyongi</name>
    <dbReference type="NCBI Taxonomy" id="1176532"/>
    <lineage>
        <taxon>Bacteria</taxon>
        <taxon>Pseudomonadati</taxon>
        <taxon>Bacteroidota</taxon>
        <taxon>Flavobacteriia</taxon>
        <taxon>Flavobacteriales</taxon>
        <taxon>Flavobacteriaceae</taxon>
        <taxon>Flavobacterium</taxon>
    </lineage>
</organism>
<dbReference type="EMBL" id="BAABIP010000018">
    <property type="protein sequence ID" value="GAA4770943.1"/>
    <property type="molecule type" value="Genomic_DNA"/>
</dbReference>
<accession>A0ABP9A1G1</accession>
<reference evidence="3" key="1">
    <citation type="journal article" date="2019" name="Int. J. Syst. Evol. Microbiol.">
        <title>The Global Catalogue of Microorganisms (GCM) 10K type strain sequencing project: providing services to taxonomists for standard genome sequencing and annotation.</title>
        <authorList>
            <consortium name="The Broad Institute Genomics Platform"/>
            <consortium name="The Broad Institute Genome Sequencing Center for Infectious Disease"/>
            <person name="Wu L."/>
            <person name="Ma J."/>
        </authorList>
    </citation>
    <scope>NUCLEOTIDE SEQUENCE [LARGE SCALE GENOMIC DNA]</scope>
    <source>
        <strain evidence="3">JCM 18198</strain>
    </source>
</reference>
<feature type="signal peptide" evidence="1">
    <location>
        <begin position="1"/>
        <end position="17"/>
    </location>
</feature>
<comment type="caution">
    <text evidence="2">The sequence shown here is derived from an EMBL/GenBank/DDBJ whole genome shotgun (WGS) entry which is preliminary data.</text>
</comment>
<sequence length="351" mass="41173">MIVKMNFKIFFCFIALAILELSCKENQASTSTISEKSTTEETSKKSYQIPSGFKIENQGEIDIDDDGVKETIITASDENAIKMTEFWFKNDQLLYEFTYPWESIKKRWLVNLDEDNLKETVRIEGDEDGADYVIYDIVNKQQKPILYFNPILEDSRYPGQYMWAYPNDIEKLIVNHKKEIQVSLNNDFQRDDNHTEPEGQKELPFVFLSGKTSQPNMKLSKMNKPQFIRLETLVAKVFKNKEDQDVYKKWTGKYSCNFLRIKEESADPRAWGMIYLVFQDNKANFKLESYVENISKDLQLVSIDKDKIIFSMKEDKSKLFTITNNNQNFILKSSFIDETVGESKTYKLEKK</sequence>
<proteinExistence type="predicted"/>
<keyword evidence="1" id="KW-0732">Signal</keyword>
<protein>
    <recommendedName>
        <fullName evidence="4">Lipoprotein</fullName>
    </recommendedName>
</protein>
<evidence type="ECO:0000256" key="1">
    <source>
        <dbReference type="SAM" id="SignalP"/>
    </source>
</evidence>
<evidence type="ECO:0000313" key="2">
    <source>
        <dbReference type="EMBL" id="GAA4770943.1"/>
    </source>
</evidence>